<reference evidence="1" key="1">
    <citation type="journal article" date="2020" name="G3 (Bethesda)">
        <title>High-Quality Assemblies for Three Invasive Social Wasps from the &lt;i&gt;Vespula&lt;/i&gt; Genus.</title>
        <authorList>
            <person name="Harrop T.W.R."/>
            <person name="Guhlin J."/>
            <person name="McLaughlin G.M."/>
            <person name="Permina E."/>
            <person name="Stockwell P."/>
            <person name="Gilligan J."/>
            <person name="Le Lec M.F."/>
            <person name="Gruber M.A.M."/>
            <person name="Quinn O."/>
            <person name="Lovegrove M."/>
            <person name="Duncan E.J."/>
            <person name="Remnant E.J."/>
            <person name="Van Eeckhoven J."/>
            <person name="Graham B."/>
            <person name="Knapp R.A."/>
            <person name="Langford K.W."/>
            <person name="Kronenberg Z."/>
            <person name="Press M.O."/>
            <person name="Eacker S.M."/>
            <person name="Wilson-Rankin E.E."/>
            <person name="Purcell J."/>
            <person name="Lester P.J."/>
            <person name="Dearden P.K."/>
        </authorList>
    </citation>
    <scope>NUCLEOTIDE SEQUENCE</scope>
    <source>
        <strain evidence="1">Marl-1</strain>
    </source>
</reference>
<accession>A0A834JE82</accession>
<proteinExistence type="predicted"/>
<evidence type="ECO:0000313" key="1">
    <source>
        <dbReference type="EMBL" id="KAF7386603.1"/>
    </source>
</evidence>
<dbReference type="AlphaFoldDB" id="A0A834JE82"/>
<name>A0A834JE82_VESVU</name>
<keyword evidence="2" id="KW-1185">Reference proteome</keyword>
<protein>
    <submittedName>
        <fullName evidence="1">Uncharacterized protein</fullName>
    </submittedName>
</protein>
<dbReference type="Proteomes" id="UP000614350">
    <property type="component" value="Unassembled WGS sequence"/>
</dbReference>
<sequence length="128" mass="14050">MDGGETRLRRRMGTISGQSGFINAGGLGLRFPSHPVEAEGDGDGNGDGVEIYAHVNQKLCMLLLSILELLVYLASKNRRELLVIASAREENRMVTTPLSGYVSIQLISLSVSREYDDDRTTPSLARHF</sequence>
<dbReference type="EMBL" id="JACSEA010000013">
    <property type="protein sequence ID" value="KAF7386603.1"/>
    <property type="molecule type" value="Genomic_DNA"/>
</dbReference>
<comment type="caution">
    <text evidence="1">The sequence shown here is derived from an EMBL/GenBank/DDBJ whole genome shotgun (WGS) entry which is preliminary data.</text>
</comment>
<gene>
    <name evidence="1" type="ORF">HZH66_011055</name>
</gene>
<organism evidence="1 2">
    <name type="scientific">Vespula vulgaris</name>
    <name type="common">Yellow jacket</name>
    <name type="synonym">Wasp</name>
    <dbReference type="NCBI Taxonomy" id="7454"/>
    <lineage>
        <taxon>Eukaryota</taxon>
        <taxon>Metazoa</taxon>
        <taxon>Ecdysozoa</taxon>
        <taxon>Arthropoda</taxon>
        <taxon>Hexapoda</taxon>
        <taxon>Insecta</taxon>
        <taxon>Pterygota</taxon>
        <taxon>Neoptera</taxon>
        <taxon>Endopterygota</taxon>
        <taxon>Hymenoptera</taxon>
        <taxon>Apocrita</taxon>
        <taxon>Aculeata</taxon>
        <taxon>Vespoidea</taxon>
        <taxon>Vespidae</taxon>
        <taxon>Vespinae</taxon>
        <taxon>Vespula</taxon>
    </lineage>
</organism>
<evidence type="ECO:0000313" key="2">
    <source>
        <dbReference type="Proteomes" id="UP000614350"/>
    </source>
</evidence>